<evidence type="ECO:0000256" key="1">
    <source>
        <dbReference type="ARBA" id="ARBA00009662"/>
    </source>
</evidence>
<dbReference type="InterPro" id="IPR013024">
    <property type="entry name" value="GGCT-like"/>
</dbReference>
<dbReference type="CDD" id="cd06661">
    <property type="entry name" value="GGCT_like"/>
    <property type="match status" value="1"/>
</dbReference>
<sequence length="229" mass="26245">MSDKPCEYRKHEPVLSVFAYGSLLWVQNFIFSRVESGYIQGFKRLFWQESQTHRGTKEKPGRVAIINKSNGNEKLWGLKFTIKGITNIEEAKQKLYTRETRLGGYTSCETLFYDKAGAQSIVLVFTATSESDLFVGPASDSLQKDVEHISTQVVGARGFAGSNEEYVVKLAHFIRLYFPEEKDEHLFLLDEKVKEKLNNNVINVQSFCKEIDNIDSRILALCPKKRQFD</sequence>
<organism evidence="4 5">
    <name type="scientific">Crassostrea virginica</name>
    <name type="common">Eastern oyster</name>
    <dbReference type="NCBI Taxonomy" id="6565"/>
    <lineage>
        <taxon>Eukaryota</taxon>
        <taxon>Metazoa</taxon>
        <taxon>Spiralia</taxon>
        <taxon>Lophotrochozoa</taxon>
        <taxon>Mollusca</taxon>
        <taxon>Bivalvia</taxon>
        <taxon>Autobranchia</taxon>
        <taxon>Pteriomorphia</taxon>
        <taxon>Ostreida</taxon>
        <taxon>Ostreoidea</taxon>
        <taxon>Ostreidae</taxon>
        <taxon>Crassostrea</taxon>
    </lineage>
</organism>
<name>A0A8B8DWJ5_CRAVI</name>
<dbReference type="PANTHER" id="PTHR12192:SF26">
    <property type="entry name" value="GLUTATHIONE-SPECIFIC GAMMA-GLUTAMYLCYCLOTRANSFERASE 1"/>
    <property type="match status" value="1"/>
</dbReference>
<dbReference type="OrthoDB" id="1933483at2759"/>
<protein>
    <submittedName>
        <fullName evidence="5">Glutathione-specific gamma-glutamylcyclotransferase 2</fullName>
    </submittedName>
</protein>
<dbReference type="GO" id="GO:0006751">
    <property type="term" value="P:glutathione catabolic process"/>
    <property type="evidence" value="ECO:0007669"/>
    <property type="project" value="InterPro"/>
</dbReference>
<accession>A0A8B8DWJ5</accession>
<reference evidence="5" key="1">
    <citation type="submission" date="2025-08" db="UniProtKB">
        <authorList>
            <consortium name="RefSeq"/>
        </authorList>
    </citation>
    <scope>IDENTIFICATION</scope>
    <source>
        <tissue evidence="5">Whole sample</tissue>
    </source>
</reference>
<dbReference type="GeneID" id="111129821"/>
<gene>
    <name evidence="5" type="primary">LOC111129821</name>
</gene>
<dbReference type="PANTHER" id="PTHR12192">
    <property type="entry name" value="CATION TRANSPORT PROTEIN CHAC-RELATED"/>
    <property type="match status" value="1"/>
</dbReference>
<proteinExistence type="inferred from homology"/>
<dbReference type="InterPro" id="IPR006840">
    <property type="entry name" value="ChaC"/>
</dbReference>
<dbReference type="GO" id="GO:0005737">
    <property type="term" value="C:cytoplasm"/>
    <property type="evidence" value="ECO:0007669"/>
    <property type="project" value="TreeGrafter"/>
</dbReference>
<keyword evidence="2" id="KW-0456">Lyase</keyword>
<dbReference type="AlphaFoldDB" id="A0A8B8DWJ5"/>
<evidence type="ECO:0000313" key="4">
    <source>
        <dbReference type="Proteomes" id="UP000694844"/>
    </source>
</evidence>
<dbReference type="KEGG" id="cvn:111129821"/>
<dbReference type="Pfam" id="PF04752">
    <property type="entry name" value="ChaC"/>
    <property type="match status" value="1"/>
</dbReference>
<comment type="similarity">
    <text evidence="1">Belongs to the gamma-glutamylcyclotransferase family. ChaC subfamily.</text>
</comment>
<dbReference type="GO" id="GO:0061928">
    <property type="term" value="F:glutathione specific gamma-glutamylcyclotransferase activity"/>
    <property type="evidence" value="ECO:0007669"/>
    <property type="project" value="UniProtKB-EC"/>
</dbReference>
<evidence type="ECO:0000256" key="2">
    <source>
        <dbReference type="ARBA" id="ARBA00023239"/>
    </source>
</evidence>
<dbReference type="Proteomes" id="UP000694844">
    <property type="component" value="Chromosome 4"/>
</dbReference>
<comment type="catalytic activity">
    <reaction evidence="3">
        <text>glutathione = L-cysteinylglycine + 5-oxo-L-proline</text>
        <dbReference type="Rhea" id="RHEA:47724"/>
        <dbReference type="ChEBI" id="CHEBI:57925"/>
        <dbReference type="ChEBI" id="CHEBI:58402"/>
        <dbReference type="ChEBI" id="CHEBI:61694"/>
        <dbReference type="EC" id="4.3.2.7"/>
    </reaction>
</comment>
<evidence type="ECO:0000256" key="3">
    <source>
        <dbReference type="ARBA" id="ARBA00048073"/>
    </source>
</evidence>
<evidence type="ECO:0000313" key="5">
    <source>
        <dbReference type="RefSeq" id="XP_022331993.1"/>
    </source>
</evidence>
<dbReference type="RefSeq" id="XP_022331993.1">
    <property type="nucleotide sequence ID" value="XM_022476285.1"/>
</dbReference>
<dbReference type="Gene3D" id="3.10.490.10">
    <property type="entry name" value="Gamma-glutamyl cyclotransferase-like"/>
    <property type="match status" value="1"/>
</dbReference>
<keyword evidence="4" id="KW-1185">Reference proteome</keyword>